<dbReference type="Proteomes" id="UP000236736">
    <property type="component" value="Unassembled WGS sequence"/>
</dbReference>
<evidence type="ECO:0000313" key="1">
    <source>
        <dbReference type="EMBL" id="SEF78880.1"/>
    </source>
</evidence>
<dbReference type="EMBL" id="FNVR01000005">
    <property type="protein sequence ID" value="SEF78880.1"/>
    <property type="molecule type" value="Genomic_DNA"/>
</dbReference>
<evidence type="ECO:0000313" key="2">
    <source>
        <dbReference type="Proteomes" id="UP000236736"/>
    </source>
</evidence>
<sequence length="97" mass="10411">MEEPCLQEATPYFSDGTNDYYFYTDSFCGGGGIGGIPGGGSGGGTIGCDRDSNTKSDHVNQIKFESMDAFDYAEPWIDGTPELYFFVLTGSGQAHLQ</sequence>
<dbReference type="AlphaFoldDB" id="A0A1H5UV75"/>
<gene>
    <name evidence="1" type="ORF">SAMN03080598_01414</name>
</gene>
<name>A0A1H5UV75_9BACT</name>
<dbReference type="RefSeq" id="WP_103924089.1">
    <property type="nucleotide sequence ID" value="NZ_FNVR01000005.1"/>
</dbReference>
<keyword evidence="2" id="KW-1185">Reference proteome</keyword>
<proteinExistence type="predicted"/>
<protein>
    <submittedName>
        <fullName evidence="1">Uncharacterized protein</fullName>
    </submittedName>
</protein>
<organism evidence="1 2">
    <name type="scientific">Algoriphagus boritolerans DSM 17298 = JCM 18970</name>
    <dbReference type="NCBI Taxonomy" id="1120964"/>
    <lineage>
        <taxon>Bacteria</taxon>
        <taxon>Pseudomonadati</taxon>
        <taxon>Bacteroidota</taxon>
        <taxon>Cytophagia</taxon>
        <taxon>Cytophagales</taxon>
        <taxon>Cyclobacteriaceae</taxon>
        <taxon>Algoriphagus</taxon>
    </lineage>
</organism>
<dbReference type="STRING" id="1120964.GCA_001313265_02228"/>
<accession>A0A1H5UV75</accession>
<reference evidence="2" key="1">
    <citation type="submission" date="2016-10" db="EMBL/GenBank/DDBJ databases">
        <authorList>
            <person name="Varghese N."/>
            <person name="Submissions S."/>
        </authorList>
    </citation>
    <scope>NUCLEOTIDE SEQUENCE [LARGE SCALE GENOMIC DNA]</scope>
    <source>
        <strain evidence="2">DSM 17298</strain>
    </source>
</reference>